<evidence type="ECO:0000256" key="2">
    <source>
        <dbReference type="SAM" id="SignalP"/>
    </source>
</evidence>
<proteinExistence type="predicted"/>
<organism evidence="3 4">
    <name type="scientific">Acidithiobacillus caldus</name>
    <dbReference type="NCBI Taxonomy" id="33059"/>
    <lineage>
        <taxon>Bacteria</taxon>
        <taxon>Pseudomonadati</taxon>
        <taxon>Pseudomonadota</taxon>
        <taxon>Acidithiobacillia</taxon>
        <taxon>Acidithiobacillales</taxon>
        <taxon>Acidithiobacillaceae</taxon>
        <taxon>Acidithiobacillus</taxon>
    </lineage>
</organism>
<name>A0A1E7YQJ2_9PROT</name>
<dbReference type="EMBL" id="LZYE01000050">
    <property type="protein sequence ID" value="OFC38280.1"/>
    <property type="molecule type" value="Genomic_DNA"/>
</dbReference>
<keyword evidence="2" id="KW-0732">Signal</keyword>
<accession>A0A1E7YQJ2</accession>
<dbReference type="AlphaFoldDB" id="A0A1E7YQJ2"/>
<feature type="region of interest" description="Disordered" evidence="1">
    <location>
        <begin position="32"/>
        <end position="64"/>
    </location>
</feature>
<comment type="caution">
    <text evidence="3">The sequence shown here is derived from an EMBL/GenBank/DDBJ whole genome shotgun (WGS) entry which is preliminary data.</text>
</comment>
<dbReference type="RefSeq" id="WP_070113936.1">
    <property type="nucleotide sequence ID" value="NZ_CP133598.1"/>
</dbReference>
<gene>
    <name evidence="3" type="ORF">BAE27_02415</name>
</gene>
<dbReference type="Proteomes" id="UP000175616">
    <property type="component" value="Unassembled WGS sequence"/>
</dbReference>
<protein>
    <submittedName>
        <fullName evidence="3">Uncharacterized protein</fullName>
    </submittedName>
</protein>
<reference evidence="3 4" key="1">
    <citation type="submission" date="2016-06" db="EMBL/GenBank/DDBJ databases">
        <title>Gene turnover analysis identifies the evolutionary adaptation of the extremophile Acidithiobacillus caldus.</title>
        <authorList>
            <person name="Zhang X."/>
        </authorList>
    </citation>
    <scope>NUCLEOTIDE SEQUENCE [LARGE SCALE GENOMIC DNA]</scope>
    <source>
        <strain evidence="3 4">DX</strain>
    </source>
</reference>
<feature type="compositionally biased region" description="Low complexity" evidence="1">
    <location>
        <begin position="334"/>
        <end position="357"/>
    </location>
</feature>
<evidence type="ECO:0000256" key="1">
    <source>
        <dbReference type="SAM" id="MobiDB-lite"/>
    </source>
</evidence>
<feature type="chain" id="PRO_5009209110" evidence="2">
    <location>
        <begin position="27"/>
        <end position="357"/>
    </location>
</feature>
<sequence length="357" mass="37687">MQMQRATIFAAMAAALVILELPTAWGAGMASKAETSSKTSHGWEARQSRENRLSHRHSASVSEEQNASAVLIPILRQAETGGLRLKSRATSQLVEACQVFTGAPLVGSIWAYCQGTGAHVMPYLQGAGMAEQVLFGALQQTGNTGLCSGQRWAFGQINTAKGAAAAATVPDSILVPQWRGELKTHWFQQVFTRYGARLTDPLFATVCYAAEARILANAERILASEGLRQGGGYRITMSQATQAVVAGGGRSVITDAMRLVAPAFRQGSGCVVPAKPDVVYNPAENSWTCAGVQASAAQRTASAGGLTILGDGTFWGRSLRVSLSSEGSRENFQSTTHSTYSSGESSSSNSSSFNITQ</sequence>
<feature type="compositionally biased region" description="Basic and acidic residues" evidence="1">
    <location>
        <begin position="41"/>
        <end position="53"/>
    </location>
</feature>
<evidence type="ECO:0000313" key="3">
    <source>
        <dbReference type="EMBL" id="OFC38280.1"/>
    </source>
</evidence>
<feature type="signal peptide" evidence="2">
    <location>
        <begin position="1"/>
        <end position="26"/>
    </location>
</feature>
<feature type="region of interest" description="Disordered" evidence="1">
    <location>
        <begin position="326"/>
        <end position="357"/>
    </location>
</feature>
<evidence type="ECO:0000313" key="4">
    <source>
        <dbReference type="Proteomes" id="UP000175616"/>
    </source>
</evidence>